<dbReference type="AlphaFoldDB" id="A0A4Q9RCL7"/>
<keyword evidence="2" id="KW-1185">Reference proteome</keyword>
<organism evidence="1 2">
    <name type="scientific">Stutzerimonas kirkiae</name>
    <dbReference type="NCBI Taxonomy" id="2211392"/>
    <lineage>
        <taxon>Bacteria</taxon>
        <taxon>Pseudomonadati</taxon>
        <taxon>Pseudomonadota</taxon>
        <taxon>Gammaproteobacteria</taxon>
        <taxon>Pseudomonadales</taxon>
        <taxon>Pseudomonadaceae</taxon>
        <taxon>Stutzerimonas</taxon>
    </lineage>
</organism>
<sequence>MGERAMHGKQSKTALEGSRLDESAWQPVFFVQLSSLQRFYRSTLPVNNGIARSPWASGAILLRCPGQEDNRALLEA</sequence>
<evidence type="ECO:0000313" key="1">
    <source>
        <dbReference type="EMBL" id="TBU98929.1"/>
    </source>
</evidence>
<name>A0A4Q9RCL7_9GAMM</name>
<proteinExistence type="predicted"/>
<protein>
    <submittedName>
        <fullName evidence="1">Uncharacterized protein</fullName>
    </submittedName>
</protein>
<accession>A0A4Q9RCL7</accession>
<comment type="caution">
    <text evidence="1">The sequence shown here is derived from an EMBL/GenBank/DDBJ whole genome shotgun (WGS) entry which is preliminary data.</text>
</comment>
<reference evidence="1 2" key="1">
    <citation type="submission" date="2018-06" db="EMBL/GenBank/DDBJ databases">
        <title>Three novel Pseudomonas species isolated from symptomatic oak.</title>
        <authorList>
            <person name="Bueno-Gonzalez V."/>
            <person name="Brady C."/>
        </authorList>
    </citation>
    <scope>NUCLEOTIDE SEQUENCE [LARGE SCALE GENOMIC DNA]</scope>
    <source>
        <strain evidence="1 2">P17C</strain>
    </source>
</reference>
<dbReference type="Proteomes" id="UP000292639">
    <property type="component" value="Unassembled WGS sequence"/>
</dbReference>
<dbReference type="EMBL" id="QJUP01000003">
    <property type="protein sequence ID" value="TBU98929.1"/>
    <property type="molecule type" value="Genomic_DNA"/>
</dbReference>
<evidence type="ECO:0000313" key="2">
    <source>
        <dbReference type="Proteomes" id="UP000292639"/>
    </source>
</evidence>
<gene>
    <name evidence="1" type="ORF">DNJ96_04275</name>
</gene>